<organism evidence="3 4">
    <name type="scientific">Aromatoleum toluolicum</name>
    <dbReference type="NCBI Taxonomy" id="90060"/>
    <lineage>
        <taxon>Bacteria</taxon>
        <taxon>Pseudomonadati</taxon>
        <taxon>Pseudomonadota</taxon>
        <taxon>Betaproteobacteria</taxon>
        <taxon>Rhodocyclales</taxon>
        <taxon>Rhodocyclaceae</taxon>
        <taxon>Aromatoleum</taxon>
    </lineage>
</organism>
<dbReference type="Gene3D" id="6.10.250.3100">
    <property type="match status" value="1"/>
</dbReference>
<evidence type="ECO:0000259" key="2">
    <source>
        <dbReference type="Pfam" id="PF08484"/>
    </source>
</evidence>
<accession>A0ABX1NKV0</accession>
<gene>
    <name evidence="3" type="ORF">GPA27_21140</name>
</gene>
<comment type="caution">
    <text evidence="3">The sequence shown here is derived from an EMBL/GenBank/DDBJ whole genome shotgun (WGS) entry which is preliminary data.</text>
</comment>
<dbReference type="Gene3D" id="3.40.50.720">
    <property type="entry name" value="NAD(P)-binding Rossmann-like Domain"/>
    <property type="match status" value="1"/>
</dbReference>
<dbReference type="PANTHER" id="PTHR43861">
    <property type="entry name" value="TRANS-ACONITATE 2-METHYLTRANSFERASE-RELATED"/>
    <property type="match status" value="1"/>
</dbReference>
<dbReference type="Pfam" id="PF13489">
    <property type="entry name" value="Methyltransf_23"/>
    <property type="match status" value="1"/>
</dbReference>
<dbReference type="Gene3D" id="6.20.50.110">
    <property type="entry name" value="Methyltransferase, zinc-binding domain"/>
    <property type="match status" value="1"/>
</dbReference>
<dbReference type="Pfam" id="PF08484">
    <property type="entry name" value="Methyltransf_14"/>
    <property type="match status" value="1"/>
</dbReference>
<dbReference type="GO" id="GO:0032259">
    <property type="term" value="P:methylation"/>
    <property type="evidence" value="ECO:0007669"/>
    <property type="project" value="UniProtKB-KW"/>
</dbReference>
<keyword evidence="4" id="KW-1185">Reference proteome</keyword>
<dbReference type="Proteomes" id="UP000634522">
    <property type="component" value="Unassembled WGS sequence"/>
</dbReference>
<evidence type="ECO:0000259" key="1">
    <source>
        <dbReference type="Pfam" id="PF08421"/>
    </source>
</evidence>
<dbReference type="InterPro" id="IPR029063">
    <property type="entry name" value="SAM-dependent_MTases_sf"/>
</dbReference>
<feature type="domain" description="C-methyltransferase" evidence="2">
    <location>
        <begin position="256"/>
        <end position="410"/>
    </location>
</feature>
<evidence type="ECO:0000313" key="4">
    <source>
        <dbReference type="Proteomes" id="UP000634522"/>
    </source>
</evidence>
<dbReference type="InterPro" id="IPR038576">
    <property type="entry name" value="Methyltransf_Zn-bd_dom_put_sf"/>
</dbReference>
<proteinExistence type="predicted"/>
<reference evidence="3 4" key="1">
    <citation type="submission" date="2019-12" db="EMBL/GenBank/DDBJ databases">
        <title>Comparative genomics gives insights into the taxonomy of the Azoarcus-Aromatoleum group and reveals separate origins of nif in the plant-associated Azoarcus and non-plant-associated Aromatoleum sub-groups.</title>
        <authorList>
            <person name="Lafos M."/>
            <person name="Maluk M."/>
            <person name="Batista M."/>
            <person name="Junghare M."/>
            <person name="Carmona M."/>
            <person name="Faoro H."/>
            <person name="Cruz L.M."/>
            <person name="Battistoni F."/>
            <person name="De Souza E."/>
            <person name="Pedrosa F."/>
            <person name="Chen W.-M."/>
            <person name="Poole P.S."/>
            <person name="Dixon R.A."/>
            <person name="James E.K."/>
        </authorList>
    </citation>
    <scope>NUCLEOTIDE SEQUENCE [LARGE SCALE GENOMIC DNA]</scope>
    <source>
        <strain evidence="3 4">T</strain>
    </source>
</reference>
<dbReference type="CDD" id="cd02440">
    <property type="entry name" value="AdoMet_MTases"/>
    <property type="match status" value="1"/>
</dbReference>
<dbReference type="RefSeq" id="WP_169142426.1">
    <property type="nucleotide sequence ID" value="NZ_WTVS01000056.1"/>
</dbReference>
<dbReference type="InterPro" id="IPR013691">
    <property type="entry name" value="MeTrfase_14"/>
</dbReference>
<dbReference type="EMBL" id="WTVS01000056">
    <property type="protein sequence ID" value="NMF99884.1"/>
    <property type="molecule type" value="Genomic_DNA"/>
</dbReference>
<protein>
    <submittedName>
        <fullName evidence="3">Methyltransferase domain-containing protein</fullName>
    </submittedName>
</protein>
<dbReference type="Pfam" id="PF08421">
    <property type="entry name" value="Methyltransf_13"/>
    <property type="match status" value="1"/>
</dbReference>
<sequence length="415" mass="45568">MTDHDHSPLTACRVCGNTTLEPILDLGLQAFTGIFPRSPDAVLPRGRLQLVKCVGTNCCGLVQLGNEFDPTELYGTHYGYRSGLNPSMVAHLRSKVAAILAQSPSPESGDRVVLDIGANDGTTLSFYPQQGHTLIGMDPSAEKFRGYYPDHVQLVTDFFSAKAFLAASGGRRADIVTSIAMFYDLPSPQDFVNQIREILAPGGSWTSEQSYLPLMLERNAYDTVCHEHLEYYALRQIDWLVDHAGLKLVDAELNDINGGSFSFTAVHRDDQRRPSARLGALRRDEAKLGLDGLEAYRQFAARVAESRRALLGFLSRARAMGESVAGLGASTKGNVLLQYCGIGPDDLPLIGEVNPDKYGCYTPGTAIPIVPQGDVLATEPDYLLVLPWHFRDFLVKRGEWGRSRLVFPLPKLEIV</sequence>
<name>A0ABX1NKV0_9RHOO</name>
<dbReference type="PANTHER" id="PTHR43861:SF5">
    <property type="entry name" value="BLL5978 PROTEIN"/>
    <property type="match status" value="1"/>
</dbReference>
<keyword evidence="3" id="KW-0489">Methyltransferase</keyword>
<dbReference type="GO" id="GO:0008168">
    <property type="term" value="F:methyltransferase activity"/>
    <property type="evidence" value="ECO:0007669"/>
    <property type="project" value="UniProtKB-KW"/>
</dbReference>
<evidence type="ECO:0000313" key="3">
    <source>
        <dbReference type="EMBL" id="NMF99884.1"/>
    </source>
</evidence>
<feature type="domain" description="Methyltransferase putative zinc binding" evidence="1">
    <location>
        <begin position="12"/>
        <end position="74"/>
    </location>
</feature>
<dbReference type="Gene3D" id="3.40.50.150">
    <property type="entry name" value="Vaccinia Virus protein VP39"/>
    <property type="match status" value="1"/>
</dbReference>
<keyword evidence="3" id="KW-0808">Transferase</keyword>
<dbReference type="InterPro" id="IPR013630">
    <property type="entry name" value="Methyltransf_Zn-bd_dom_put"/>
</dbReference>
<dbReference type="SUPFAM" id="SSF53335">
    <property type="entry name" value="S-adenosyl-L-methionine-dependent methyltransferases"/>
    <property type="match status" value="1"/>
</dbReference>